<feature type="compositionally biased region" description="Basic and acidic residues" evidence="1">
    <location>
        <begin position="148"/>
        <end position="160"/>
    </location>
</feature>
<dbReference type="Gene3D" id="3.30.720.110">
    <property type="match status" value="1"/>
</dbReference>
<reference evidence="3 4" key="1">
    <citation type="submission" date="2020-08" db="EMBL/GenBank/DDBJ databases">
        <title>Genomic Encyclopedia of Type Strains, Phase IV (KMG-V): Genome sequencing to study the core and pangenomes of soil and plant-associated prokaryotes.</title>
        <authorList>
            <person name="Whitman W."/>
        </authorList>
    </citation>
    <scope>NUCLEOTIDE SEQUENCE [LARGE SCALE GENOMIC DNA]</scope>
    <source>
        <strain evidence="3 4">X5P2</strain>
    </source>
</reference>
<keyword evidence="4" id="KW-1185">Reference proteome</keyword>
<dbReference type="InterPro" id="IPR037523">
    <property type="entry name" value="VOC_core"/>
</dbReference>
<accession>A0A9X0QAW1</accession>
<dbReference type="PANTHER" id="PTHR34109:SF1">
    <property type="entry name" value="VOC DOMAIN-CONTAINING PROTEIN"/>
    <property type="match status" value="1"/>
</dbReference>
<dbReference type="Gene3D" id="3.30.720.120">
    <property type="match status" value="1"/>
</dbReference>
<proteinExistence type="predicted"/>
<dbReference type="AlphaFoldDB" id="A0A9X0QAW1"/>
<evidence type="ECO:0000313" key="4">
    <source>
        <dbReference type="Proteomes" id="UP000535182"/>
    </source>
</evidence>
<sequence>MNTTYSTIIPSLRYRDALAAIDWLVTAFGFKKQAVYVASDNTTVQHAQLTFEHGMIMIGSVDNGGEASKFMVQPDEVGFRETQGAYLVVPSADAVYATAKSAGAKMILDIRDMDYGGRGFTCRDLEGHIWSIGTYDPWAPEPSQQESDSTKESVAESAGR</sequence>
<dbReference type="Proteomes" id="UP000535182">
    <property type="component" value="Unassembled WGS sequence"/>
</dbReference>
<dbReference type="EMBL" id="JACHEB010000001">
    <property type="protein sequence ID" value="MBB5326997.1"/>
    <property type="molecule type" value="Genomic_DNA"/>
</dbReference>
<organism evidence="3 4">
    <name type="scientific">Tunturiibacter gelidiferens</name>
    <dbReference type="NCBI Taxonomy" id="3069689"/>
    <lineage>
        <taxon>Bacteria</taxon>
        <taxon>Pseudomonadati</taxon>
        <taxon>Acidobacteriota</taxon>
        <taxon>Terriglobia</taxon>
        <taxon>Terriglobales</taxon>
        <taxon>Acidobacteriaceae</taxon>
        <taxon>Tunturiibacter</taxon>
    </lineage>
</organism>
<feature type="region of interest" description="Disordered" evidence="1">
    <location>
        <begin position="136"/>
        <end position="160"/>
    </location>
</feature>
<dbReference type="RefSeq" id="WP_260697968.1">
    <property type="nucleotide sequence ID" value="NZ_JACHEB010000001.1"/>
</dbReference>
<dbReference type="PROSITE" id="PS51819">
    <property type="entry name" value="VOC"/>
    <property type="match status" value="1"/>
</dbReference>
<evidence type="ECO:0000313" key="3">
    <source>
        <dbReference type="EMBL" id="MBB5326997.1"/>
    </source>
</evidence>
<dbReference type="InterPro" id="IPR029068">
    <property type="entry name" value="Glyas_Bleomycin-R_OHBP_Dase"/>
</dbReference>
<protein>
    <submittedName>
        <fullName evidence="3">Glyoxalase superfamily protein PhnB</fullName>
    </submittedName>
</protein>
<name>A0A9X0QAW1_9BACT</name>
<comment type="caution">
    <text evidence="3">The sequence shown here is derived from an EMBL/GenBank/DDBJ whole genome shotgun (WGS) entry which is preliminary data.</text>
</comment>
<evidence type="ECO:0000256" key="1">
    <source>
        <dbReference type="SAM" id="MobiDB-lite"/>
    </source>
</evidence>
<evidence type="ECO:0000259" key="2">
    <source>
        <dbReference type="PROSITE" id="PS51819"/>
    </source>
</evidence>
<feature type="domain" description="VOC" evidence="2">
    <location>
        <begin position="4"/>
        <end position="135"/>
    </location>
</feature>
<dbReference type="Pfam" id="PF00903">
    <property type="entry name" value="Glyoxalase"/>
    <property type="match status" value="1"/>
</dbReference>
<dbReference type="InterPro" id="IPR004360">
    <property type="entry name" value="Glyas_Fos-R_dOase_dom"/>
</dbReference>
<dbReference type="SUPFAM" id="SSF54593">
    <property type="entry name" value="Glyoxalase/Bleomycin resistance protein/Dihydroxybiphenyl dioxygenase"/>
    <property type="match status" value="1"/>
</dbReference>
<dbReference type="PANTHER" id="PTHR34109">
    <property type="entry name" value="BNAUNNG04460D PROTEIN-RELATED"/>
    <property type="match status" value="1"/>
</dbReference>
<gene>
    <name evidence="3" type="ORF">HDF14_000591</name>
</gene>